<evidence type="ECO:0000313" key="3">
    <source>
        <dbReference type="EMBL" id="CAL6053624.1"/>
    </source>
</evidence>
<protein>
    <submittedName>
        <fullName evidence="3">Hypothetical_protein</fullName>
    </submittedName>
</protein>
<keyword evidence="1" id="KW-0472">Membrane</keyword>
<feature type="transmembrane region" description="Helical" evidence="1">
    <location>
        <begin position="46"/>
        <end position="69"/>
    </location>
</feature>
<keyword evidence="1" id="KW-0812">Transmembrane</keyword>
<dbReference type="EMBL" id="CAXDID020000197">
    <property type="protein sequence ID" value="CAL6053624.1"/>
    <property type="molecule type" value="Genomic_DNA"/>
</dbReference>
<gene>
    <name evidence="2" type="ORF">HINF_LOCUS27397</name>
    <name evidence="3" type="ORF">HINF_LOCUS45480</name>
</gene>
<evidence type="ECO:0000313" key="2">
    <source>
        <dbReference type="EMBL" id="CAI9939752.1"/>
    </source>
</evidence>
<dbReference type="Proteomes" id="UP001642409">
    <property type="component" value="Unassembled WGS sequence"/>
</dbReference>
<reference evidence="3 4" key="2">
    <citation type="submission" date="2024-07" db="EMBL/GenBank/DDBJ databases">
        <authorList>
            <person name="Akdeniz Z."/>
        </authorList>
    </citation>
    <scope>NUCLEOTIDE SEQUENCE [LARGE SCALE GENOMIC DNA]</scope>
</reference>
<keyword evidence="4" id="KW-1185">Reference proteome</keyword>
<proteinExistence type="predicted"/>
<comment type="caution">
    <text evidence="2">The sequence shown here is derived from an EMBL/GenBank/DDBJ whole genome shotgun (WGS) entry which is preliminary data.</text>
</comment>
<keyword evidence="1" id="KW-1133">Transmembrane helix</keyword>
<name>A0AA86PRI2_9EUKA</name>
<evidence type="ECO:0000313" key="4">
    <source>
        <dbReference type="Proteomes" id="UP001642409"/>
    </source>
</evidence>
<accession>A0AA86PRI2</accession>
<dbReference type="EMBL" id="CATOUU010000667">
    <property type="protein sequence ID" value="CAI9939752.1"/>
    <property type="molecule type" value="Genomic_DNA"/>
</dbReference>
<evidence type="ECO:0000256" key="1">
    <source>
        <dbReference type="SAM" id="Phobius"/>
    </source>
</evidence>
<reference evidence="2" key="1">
    <citation type="submission" date="2023-06" db="EMBL/GenBank/DDBJ databases">
        <authorList>
            <person name="Kurt Z."/>
        </authorList>
    </citation>
    <scope>NUCLEOTIDE SEQUENCE</scope>
</reference>
<organism evidence="2">
    <name type="scientific">Hexamita inflata</name>
    <dbReference type="NCBI Taxonomy" id="28002"/>
    <lineage>
        <taxon>Eukaryota</taxon>
        <taxon>Metamonada</taxon>
        <taxon>Diplomonadida</taxon>
        <taxon>Hexamitidae</taxon>
        <taxon>Hexamitinae</taxon>
        <taxon>Hexamita</taxon>
    </lineage>
</organism>
<dbReference type="AlphaFoldDB" id="A0AA86PRI2"/>
<sequence length="148" mass="17142">MILPRKQHCIHSLTHLYFFSGKVTCPLQLHYSFLGHGIIPVSGSSMWWIAVIIVVFIVIAIVLSCWYTMTRRKRMLMMMNSQNRMVMGNGFVQQQTIQPAMPYTLSNQQPMYQQPGLLQQHSQYSYDNKVNNYPSNLPQNSIDMPAIM</sequence>